<dbReference type="WBParaSite" id="PSU_v2.g14086.t1">
    <property type="protein sequence ID" value="PSU_v2.g14086.t1"/>
    <property type="gene ID" value="PSU_v2.g14086"/>
</dbReference>
<keyword evidence="1" id="KW-1185">Reference proteome</keyword>
<organism evidence="1 2">
    <name type="scientific">Panagrolaimus superbus</name>
    <dbReference type="NCBI Taxonomy" id="310955"/>
    <lineage>
        <taxon>Eukaryota</taxon>
        <taxon>Metazoa</taxon>
        <taxon>Ecdysozoa</taxon>
        <taxon>Nematoda</taxon>
        <taxon>Chromadorea</taxon>
        <taxon>Rhabditida</taxon>
        <taxon>Tylenchina</taxon>
        <taxon>Panagrolaimomorpha</taxon>
        <taxon>Panagrolaimoidea</taxon>
        <taxon>Panagrolaimidae</taxon>
        <taxon>Panagrolaimus</taxon>
    </lineage>
</organism>
<protein>
    <submittedName>
        <fullName evidence="2">Uncharacterized protein</fullName>
    </submittedName>
</protein>
<name>A0A914Y4D3_9BILA</name>
<dbReference type="AlphaFoldDB" id="A0A914Y4D3"/>
<evidence type="ECO:0000313" key="2">
    <source>
        <dbReference type="WBParaSite" id="PSU_v2.g14086.t1"/>
    </source>
</evidence>
<proteinExistence type="predicted"/>
<reference evidence="2" key="1">
    <citation type="submission" date="2022-11" db="UniProtKB">
        <authorList>
            <consortium name="WormBaseParasite"/>
        </authorList>
    </citation>
    <scope>IDENTIFICATION</scope>
</reference>
<sequence>MIALLINGGNAQQLQICYKNVGSTMIQQPEKIDCQIPKASTIQPVEVNLYVKRRVPAEVEAIKCSAKMETKCKTTLFYKEIDGDTYEKTLEVSPGKCRKLADQYLKDNKEHQTSEIPKIEEKFVGEKCGTATNYFLTKGKIAHTPDGHLISDLSHLHGCDNNKEACEMETQTIIWEAFDPVQLCPYVKAGSYQGLLAHPSEDEPEVAYLILDALQAAFLFSTEPMEDKWNLKLKFNFRDCQQDPKENNL</sequence>
<accession>A0A914Y4D3</accession>
<dbReference type="Proteomes" id="UP000887577">
    <property type="component" value="Unplaced"/>
</dbReference>
<evidence type="ECO:0000313" key="1">
    <source>
        <dbReference type="Proteomes" id="UP000887577"/>
    </source>
</evidence>